<evidence type="ECO:0000256" key="1">
    <source>
        <dbReference type="SAM" id="MobiDB-lite"/>
    </source>
</evidence>
<accession>A0A8S1DP37</accession>
<protein>
    <submittedName>
        <fullName evidence="2">Uncharacterized protein</fullName>
    </submittedName>
</protein>
<keyword evidence="3" id="KW-1185">Reference proteome</keyword>
<evidence type="ECO:0000313" key="2">
    <source>
        <dbReference type="EMBL" id="CAB3382866.1"/>
    </source>
</evidence>
<evidence type="ECO:0000313" key="3">
    <source>
        <dbReference type="Proteomes" id="UP000494165"/>
    </source>
</evidence>
<organism evidence="2 3">
    <name type="scientific">Cloeon dipterum</name>
    <dbReference type="NCBI Taxonomy" id="197152"/>
    <lineage>
        <taxon>Eukaryota</taxon>
        <taxon>Metazoa</taxon>
        <taxon>Ecdysozoa</taxon>
        <taxon>Arthropoda</taxon>
        <taxon>Hexapoda</taxon>
        <taxon>Insecta</taxon>
        <taxon>Pterygota</taxon>
        <taxon>Palaeoptera</taxon>
        <taxon>Ephemeroptera</taxon>
        <taxon>Pisciforma</taxon>
        <taxon>Baetidae</taxon>
        <taxon>Cloeon</taxon>
    </lineage>
</organism>
<name>A0A8S1DP37_9INSE</name>
<comment type="caution">
    <text evidence="2">The sequence shown here is derived from an EMBL/GenBank/DDBJ whole genome shotgun (WGS) entry which is preliminary data.</text>
</comment>
<proteinExistence type="predicted"/>
<feature type="region of interest" description="Disordered" evidence="1">
    <location>
        <begin position="65"/>
        <end position="95"/>
    </location>
</feature>
<sequence>MDSEDACTGEGCTEKKEYGNYCIDCYILYEFPIEDSPPPDERNSEQTGDQLAKNETLAAVNVAVDEPQVEQTARQVPRANENVGVASPPEHPNILEQESTSVNNTSDFGVCPASEGISESQSAEIQEDLLDWIIWICELSGRDQTS</sequence>
<dbReference type="EMBL" id="CADEPI010000286">
    <property type="protein sequence ID" value="CAB3382866.1"/>
    <property type="molecule type" value="Genomic_DNA"/>
</dbReference>
<gene>
    <name evidence="2" type="ORF">CLODIP_2_CD07598</name>
</gene>
<reference evidence="2 3" key="1">
    <citation type="submission" date="2020-04" db="EMBL/GenBank/DDBJ databases">
        <authorList>
            <person name="Alioto T."/>
            <person name="Alioto T."/>
            <person name="Gomez Garrido J."/>
        </authorList>
    </citation>
    <scope>NUCLEOTIDE SEQUENCE [LARGE SCALE GENOMIC DNA]</scope>
</reference>
<dbReference type="AlphaFoldDB" id="A0A8S1DP37"/>
<dbReference type="Proteomes" id="UP000494165">
    <property type="component" value="Unassembled WGS sequence"/>
</dbReference>